<feature type="domain" description="Thioredoxin" evidence="2">
    <location>
        <begin position="12"/>
        <end position="145"/>
    </location>
</feature>
<dbReference type="PANTHER" id="PTHR32234">
    <property type="entry name" value="THIOL:DISULFIDE INTERCHANGE PROTEIN DSBD"/>
    <property type="match status" value="1"/>
</dbReference>
<dbReference type="Pfam" id="PF13899">
    <property type="entry name" value="Thioredoxin_7"/>
    <property type="match status" value="1"/>
</dbReference>
<protein>
    <submittedName>
        <fullName evidence="3">Thioredoxin family protein</fullName>
    </submittedName>
</protein>
<dbReference type="PROSITE" id="PS51352">
    <property type="entry name" value="THIOREDOXIN_2"/>
    <property type="match status" value="1"/>
</dbReference>
<organism evidence="3 4">
    <name type="scientific">Chitinophaga nivalis</name>
    <dbReference type="NCBI Taxonomy" id="2991709"/>
    <lineage>
        <taxon>Bacteria</taxon>
        <taxon>Pseudomonadati</taxon>
        <taxon>Bacteroidota</taxon>
        <taxon>Chitinophagia</taxon>
        <taxon>Chitinophagales</taxon>
        <taxon>Chitinophagaceae</taxon>
        <taxon>Chitinophaga</taxon>
    </lineage>
</organism>
<gene>
    <name evidence="3" type="ORF">OL497_21595</name>
</gene>
<dbReference type="RefSeq" id="WP_264733327.1">
    <property type="nucleotide sequence ID" value="NZ_JAPDNR010000001.1"/>
</dbReference>
<keyword evidence="1" id="KW-0732">Signal</keyword>
<dbReference type="CDD" id="cd02947">
    <property type="entry name" value="TRX_family"/>
    <property type="match status" value="1"/>
</dbReference>
<reference evidence="3 4" key="1">
    <citation type="submission" date="2022-10" db="EMBL/GenBank/DDBJ databases">
        <title>Chitinophaga nivalis PC15 sp. nov., isolated from Pyeongchang county, South Korea.</title>
        <authorList>
            <person name="Trinh H.N."/>
        </authorList>
    </citation>
    <scope>NUCLEOTIDE SEQUENCE [LARGE SCALE GENOMIC DNA]</scope>
    <source>
        <strain evidence="3 4">PC14</strain>
    </source>
</reference>
<name>A0ABT3IRC4_9BACT</name>
<dbReference type="EMBL" id="JAPDNS010000002">
    <property type="protein sequence ID" value="MCW3486511.1"/>
    <property type="molecule type" value="Genomic_DNA"/>
</dbReference>
<proteinExistence type="predicted"/>
<evidence type="ECO:0000313" key="4">
    <source>
        <dbReference type="Proteomes" id="UP001207742"/>
    </source>
</evidence>
<dbReference type="PANTHER" id="PTHR32234:SF0">
    <property type="entry name" value="THIOL:DISULFIDE INTERCHANGE PROTEIN DSBD"/>
    <property type="match status" value="1"/>
</dbReference>
<feature type="signal peptide" evidence="1">
    <location>
        <begin position="1"/>
        <end position="22"/>
    </location>
</feature>
<keyword evidence="4" id="KW-1185">Reference proteome</keyword>
<feature type="chain" id="PRO_5047490756" evidence="1">
    <location>
        <begin position="23"/>
        <end position="401"/>
    </location>
</feature>
<dbReference type="Proteomes" id="UP001207742">
    <property type="component" value="Unassembled WGS sequence"/>
</dbReference>
<comment type="caution">
    <text evidence="3">The sequence shown here is derived from an EMBL/GenBank/DDBJ whole genome shotgun (WGS) entry which is preliminary data.</text>
</comment>
<dbReference type="InterPro" id="IPR036249">
    <property type="entry name" value="Thioredoxin-like_sf"/>
</dbReference>
<evidence type="ECO:0000256" key="1">
    <source>
        <dbReference type="SAM" id="SignalP"/>
    </source>
</evidence>
<dbReference type="SUPFAM" id="SSF52833">
    <property type="entry name" value="Thioredoxin-like"/>
    <property type="match status" value="1"/>
</dbReference>
<dbReference type="Gene3D" id="3.40.30.10">
    <property type="entry name" value="Glutaredoxin"/>
    <property type="match status" value="1"/>
</dbReference>
<sequence>MIKLVRMMNICFFLGAAIAANAQEKTAGIVFRQDAFAAVLAESGRTGKPVFIDCYTSWCSPCKWMEKNVFVNDTAAAFYNAKFINYKIDMEKGEGPALRQRYGVQVFPTYLFLNAKGELIHKATSRMEMPEFVEEGKKALDPARSFVALEKAFREGNRSNEVLLSYALALQKTDRNKGDSVSSLLMAQLTDADLKTPLGWQAIQAFAWSEEDRLGKYFLANVADYTKNYGRPAVAKIEERLQSTALYALMRKKDSTAFFARLAPWQQSADPALQKKALMMEADYYLGIGDAKNFIRVTDKGLKGWLQKDDVSLSFIARRCQYLGEGNRLLMQQAYRLAKQAVVVAPREYSNQSTLAKVCQDMGNREEALEAAEAAYQLSLAETSKIQGLAKKHLEEIRQMK</sequence>
<accession>A0ABT3IRC4</accession>
<evidence type="ECO:0000313" key="3">
    <source>
        <dbReference type="EMBL" id="MCW3486511.1"/>
    </source>
</evidence>
<dbReference type="InterPro" id="IPR013766">
    <property type="entry name" value="Thioredoxin_domain"/>
</dbReference>
<evidence type="ECO:0000259" key="2">
    <source>
        <dbReference type="PROSITE" id="PS51352"/>
    </source>
</evidence>